<dbReference type="OrthoDB" id="277191at2759"/>
<proteinExistence type="predicted"/>
<dbReference type="Gene3D" id="3.30.830.10">
    <property type="entry name" value="Metalloenzyme, LuxS/M16 peptidase-like"/>
    <property type="match status" value="2"/>
</dbReference>
<dbReference type="AlphaFoldDB" id="A0A061J7M2"/>
<dbReference type="VEuPathDB" id="TriTrypDB:TRSC58_02211"/>
<name>A0A061J7M2_TRYRA</name>
<organism evidence="2 3">
    <name type="scientific">Trypanosoma rangeli SC58</name>
    <dbReference type="NCBI Taxonomy" id="429131"/>
    <lineage>
        <taxon>Eukaryota</taxon>
        <taxon>Discoba</taxon>
        <taxon>Euglenozoa</taxon>
        <taxon>Kinetoplastea</taxon>
        <taxon>Metakinetoplastina</taxon>
        <taxon>Trypanosomatida</taxon>
        <taxon>Trypanosomatidae</taxon>
        <taxon>Trypanosoma</taxon>
        <taxon>Herpetosoma</taxon>
    </lineage>
</organism>
<evidence type="ECO:0000259" key="1">
    <source>
        <dbReference type="Pfam" id="PF00675"/>
    </source>
</evidence>
<gene>
    <name evidence="2" type="ORF">TRSC58_02211</name>
</gene>
<accession>A0A061J7M2</accession>
<reference evidence="2 3" key="1">
    <citation type="submission" date="2013-07" db="EMBL/GenBank/DDBJ databases">
        <authorList>
            <person name="Stoco P.H."/>
            <person name="Wagner G."/>
            <person name="Gerber A."/>
            <person name="Zaha A."/>
            <person name="Thompson C."/>
            <person name="Bartholomeu D.C."/>
            <person name="Luckemeyer D.D."/>
            <person name="Bahia D."/>
            <person name="Loreto E."/>
            <person name="Prestes E.B."/>
            <person name="Lima F.M."/>
            <person name="Rodrigues-Luiz G."/>
            <person name="Vallejo G.A."/>
            <person name="Filho J.F."/>
            <person name="Monteiro K.M."/>
            <person name="Tyler K.M."/>
            <person name="de Almeida L.G."/>
            <person name="Ortiz M.F."/>
            <person name="Siervo M.A."/>
            <person name="de Moraes M.H."/>
            <person name="Cunha O.L."/>
            <person name="Mendonca-Neto R."/>
            <person name="Silva R."/>
            <person name="Teixeira S.M."/>
            <person name="Murta S.M."/>
            <person name="Sincero T.C."/>
            <person name="Mendes T.A."/>
            <person name="Urmenyi T.P."/>
            <person name="Silva V.G."/>
            <person name="da Rocha W.D."/>
            <person name="Andersson B."/>
            <person name="Romanha A.J."/>
            <person name="Steindel M."/>
            <person name="de Vasconcelos A.T."/>
            <person name="Grisard E.C."/>
        </authorList>
    </citation>
    <scope>NUCLEOTIDE SEQUENCE [LARGE SCALE GENOMIC DNA]</scope>
    <source>
        <strain evidence="2 3">SC58</strain>
    </source>
</reference>
<protein>
    <submittedName>
        <fullName evidence="2">Mitochondrial processing peptidase alpha subunit</fullName>
    </submittedName>
</protein>
<dbReference type="InterPro" id="IPR011765">
    <property type="entry name" value="Pept_M16_N"/>
</dbReference>
<evidence type="ECO:0000313" key="2">
    <source>
        <dbReference type="EMBL" id="ESL10061.1"/>
    </source>
</evidence>
<keyword evidence="3" id="KW-1185">Reference proteome</keyword>
<dbReference type="SUPFAM" id="SSF63411">
    <property type="entry name" value="LuxS/MPP-like metallohydrolase"/>
    <property type="match status" value="2"/>
</dbReference>
<dbReference type="InterPro" id="IPR011249">
    <property type="entry name" value="Metalloenz_LuxS/M16"/>
</dbReference>
<dbReference type="PANTHER" id="PTHR11851">
    <property type="entry name" value="METALLOPROTEASE"/>
    <property type="match status" value="1"/>
</dbReference>
<feature type="domain" description="Peptidase M16 N-terminal" evidence="1">
    <location>
        <begin position="50"/>
        <end position="195"/>
    </location>
</feature>
<dbReference type="GO" id="GO:0005739">
    <property type="term" value="C:mitochondrion"/>
    <property type="evidence" value="ECO:0007669"/>
    <property type="project" value="TreeGrafter"/>
</dbReference>
<dbReference type="GO" id="GO:0046872">
    <property type="term" value="F:metal ion binding"/>
    <property type="evidence" value="ECO:0007669"/>
    <property type="project" value="InterPro"/>
</dbReference>
<dbReference type="PANTHER" id="PTHR11851:SF227">
    <property type="entry name" value="PROCESSING PEPTIDASE ALPHA SUBUNIT, PUTATIVE-RELATED"/>
    <property type="match status" value="1"/>
</dbReference>
<dbReference type="Pfam" id="PF00675">
    <property type="entry name" value="Peptidase_M16"/>
    <property type="match status" value="1"/>
</dbReference>
<evidence type="ECO:0000313" key="3">
    <source>
        <dbReference type="Proteomes" id="UP000031737"/>
    </source>
</evidence>
<dbReference type="EMBL" id="AUPL01002211">
    <property type="protein sequence ID" value="ESL10061.1"/>
    <property type="molecule type" value="Genomic_DNA"/>
</dbReference>
<sequence length="466" mass="50978">MLRRTRHRAISQYNFGQPSLTRAFGPIPCEGQTAKAGKVMSTKLSNGVRVVSHDLDGAHSVVGVYVDAGPKYDPLGCPGLSHVMRYAIQTSNMDSSLFQVDRTMRSTGNAYGHGEICKRYVHWKAEGRRDMWEHPFAMLATGVVAPRFHESDVERFRDTMDNQREELRWQHPREYCVDALETVAFFKEPLASPRVVPPEANDRCNQKALVDHWATHFHPCNVILAAVNVPHDALLAAYASLPYSHSAEAPHHARSRQPTFSHASEATQFYPGRQRLVYEDRAKAMGTVPDMGQEVIAALGVPTFGRDEDVKKYATALVAREVYQASIDRAMPAALATSQGVQSFYRPYSSAGLLGVTIRGAPNEVENLLAAAKGSFPTKVTEDEAAAGRARAAMAFTRNHLEMVRDYCDFIATSSATLQQLLEAIGAVSAEDVDAALGAAGAVAPAVFVTGSTFAFPRVSSLRRGK</sequence>
<comment type="caution">
    <text evidence="2">The sequence shown here is derived from an EMBL/GenBank/DDBJ whole genome shotgun (WGS) entry which is preliminary data.</text>
</comment>
<dbReference type="Proteomes" id="UP000031737">
    <property type="component" value="Unassembled WGS sequence"/>
</dbReference>
<dbReference type="InterPro" id="IPR050361">
    <property type="entry name" value="MPP/UQCRC_Complex"/>
</dbReference>